<feature type="compositionally biased region" description="Polar residues" evidence="1">
    <location>
        <begin position="1"/>
        <end position="12"/>
    </location>
</feature>
<feature type="compositionally biased region" description="Low complexity" evidence="1">
    <location>
        <begin position="186"/>
        <end position="209"/>
    </location>
</feature>
<accession>A0AAD6SZP2</accession>
<proteinExistence type="predicted"/>
<evidence type="ECO:0000313" key="2">
    <source>
        <dbReference type="EMBL" id="KAJ7036011.1"/>
    </source>
</evidence>
<keyword evidence="3" id="KW-1185">Reference proteome</keyword>
<protein>
    <submittedName>
        <fullName evidence="2">Uncharacterized protein</fullName>
    </submittedName>
</protein>
<dbReference type="Proteomes" id="UP001218188">
    <property type="component" value="Unassembled WGS sequence"/>
</dbReference>
<reference evidence="2" key="1">
    <citation type="submission" date="2023-03" db="EMBL/GenBank/DDBJ databases">
        <title>Massive genome expansion in bonnet fungi (Mycena s.s.) driven by repeated elements and novel gene families across ecological guilds.</title>
        <authorList>
            <consortium name="Lawrence Berkeley National Laboratory"/>
            <person name="Harder C.B."/>
            <person name="Miyauchi S."/>
            <person name="Viragh M."/>
            <person name="Kuo A."/>
            <person name="Thoen E."/>
            <person name="Andreopoulos B."/>
            <person name="Lu D."/>
            <person name="Skrede I."/>
            <person name="Drula E."/>
            <person name="Henrissat B."/>
            <person name="Morin E."/>
            <person name="Kohler A."/>
            <person name="Barry K."/>
            <person name="LaButti K."/>
            <person name="Morin E."/>
            <person name="Salamov A."/>
            <person name="Lipzen A."/>
            <person name="Mereny Z."/>
            <person name="Hegedus B."/>
            <person name="Baldrian P."/>
            <person name="Stursova M."/>
            <person name="Weitz H."/>
            <person name="Taylor A."/>
            <person name="Grigoriev I.V."/>
            <person name="Nagy L.G."/>
            <person name="Martin F."/>
            <person name="Kauserud H."/>
        </authorList>
    </citation>
    <scope>NUCLEOTIDE SEQUENCE</scope>
    <source>
        <strain evidence="2">CBHHK200</strain>
    </source>
</reference>
<feature type="region of interest" description="Disordered" evidence="1">
    <location>
        <begin position="108"/>
        <end position="230"/>
    </location>
</feature>
<comment type="caution">
    <text evidence="2">The sequence shown here is derived from an EMBL/GenBank/DDBJ whole genome shotgun (WGS) entry which is preliminary data.</text>
</comment>
<sequence>MIKLGNLNNPKSDSPADAHPEPSSGAKLQQPRAHIDRSNGKACLVQLCGGLFRSELAALRSLSYWERRQSAYSENRISTGNIARLGGRIRSSTPNSFHLLEVEEVSSGEVTVSAPRGNVEPTANCGPNDRGGEIEGGGVNTHAAPTRRSSRLASQGSNPVGRESVYGSRRAQSVRASTRGRRAQNSTPARRAPGASSPSAAQAQQDPTQGHSNPGQGGNPNRRRNAPGVP</sequence>
<dbReference type="AlphaFoldDB" id="A0AAD6SZP2"/>
<organism evidence="2 3">
    <name type="scientific">Mycena alexandri</name>
    <dbReference type="NCBI Taxonomy" id="1745969"/>
    <lineage>
        <taxon>Eukaryota</taxon>
        <taxon>Fungi</taxon>
        <taxon>Dikarya</taxon>
        <taxon>Basidiomycota</taxon>
        <taxon>Agaricomycotina</taxon>
        <taxon>Agaricomycetes</taxon>
        <taxon>Agaricomycetidae</taxon>
        <taxon>Agaricales</taxon>
        <taxon>Marasmiineae</taxon>
        <taxon>Mycenaceae</taxon>
        <taxon>Mycena</taxon>
    </lineage>
</organism>
<dbReference type="EMBL" id="JARJCM010000046">
    <property type="protein sequence ID" value="KAJ7036011.1"/>
    <property type="molecule type" value="Genomic_DNA"/>
</dbReference>
<feature type="region of interest" description="Disordered" evidence="1">
    <location>
        <begin position="1"/>
        <end position="34"/>
    </location>
</feature>
<name>A0AAD6SZP2_9AGAR</name>
<gene>
    <name evidence="2" type="ORF">C8F04DRAFT_1181784</name>
</gene>
<evidence type="ECO:0000256" key="1">
    <source>
        <dbReference type="SAM" id="MobiDB-lite"/>
    </source>
</evidence>
<feature type="compositionally biased region" description="Basic residues" evidence="1">
    <location>
        <begin position="221"/>
        <end position="230"/>
    </location>
</feature>
<evidence type="ECO:0000313" key="3">
    <source>
        <dbReference type="Proteomes" id="UP001218188"/>
    </source>
</evidence>